<sequence length="775" mass="84772">MSESNNEWHLLLPVLPFLAVTPYLYSTGWESVEAAYLIVVVPLLTFPLILILGQMYNGNETWKQRYKEGGIFALGALALSLSIAVWIIYDYISGSAHFEANSVVDPFSWLTFDVLQHSGSQWELSTGFADIGVGVWIDSISLMLLFVATFLCFLICWFSLGYMNTDPINEDRNHRFYGEFVLFGIGMFGMVLADNFLWLFIFWEIMGLCSYLLIGFYFWKESAAAAAKKAFLTTRVGDVFLMVGLLILYNIYGSLEFAVIFDDPSTGVGGALVDSGELFWALMMLFIGAVGKSAQFPLHVWLPDAMEGPTPVSALIHAATMVNAGLYLVARMVPFVDIGHGGVAGLEDIGLIIAWIGGITAFMAAAIALVQNDIKKVLAYSTMSQLAYIFTGLGAALLLLNIGENHAGYFVLGASMFHLFNHAMAKGMLFMASGSVIHEVHHAHDHVRELSLKYSSHEGEDPSAFDPQDMRIMGGLAAKMPVTATAMMFGSMSIIGIPLIGGFWSKEGIIAETWATCLHEEPMMFIPALLVLATAGMTGFYMTRMWLMTFAGPPKSEVVGHVHEATPWIKEPLIILTLITAIGGFGFALLGAINFLGGESDHLAIHGDDLISAILNELEHAFLPDDPNLRLVGWTTILIAMILGPVMASRIHGGRLIDGVESSPFVAWLVNLSSRFGSQNVDELANSQLAEALRRRLYFDDLYEMVLAKTAIPLASFSAWFDQNVIDGVIKQIESKSASGSVQIRRVTTGDARDYILMAAVGMLSIFALIWGVIA</sequence>
<feature type="transmembrane region" description="Helical" evidence="5">
    <location>
        <begin position="279"/>
        <end position="300"/>
    </location>
</feature>
<feature type="transmembrane region" description="Helical" evidence="5">
    <location>
        <begin position="140"/>
        <end position="164"/>
    </location>
</feature>
<keyword evidence="3 5" id="KW-1133">Transmembrane helix</keyword>
<dbReference type="GO" id="GO:0015990">
    <property type="term" value="P:electron transport coupled proton transport"/>
    <property type="evidence" value="ECO:0007669"/>
    <property type="project" value="TreeGrafter"/>
</dbReference>
<name>A0A075FPX2_9EURY</name>
<reference evidence="8" key="1">
    <citation type="journal article" date="2014" name="Genome Biol. Evol.">
        <title>Pangenome evidence for extensive interdomain horizontal transfer affecting lineage core and shell genes in uncultured planktonic thaumarchaeota and euryarchaeota.</title>
        <authorList>
            <person name="Deschamps P."/>
            <person name="Zivanovic Y."/>
            <person name="Moreira D."/>
            <person name="Rodriguez-Valera F."/>
            <person name="Lopez-Garcia P."/>
        </authorList>
    </citation>
    <scope>NUCLEOTIDE SEQUENCE</scope>
</reference>
<dbReference type="Pfam" id="PF00662">
    <property type="entry name" value="Proton_antipo_N"/>
    <property type="match status" value="1"/>
</dbReference>
<evidence type="ECO:0000256" key="5">
    <source>
        <dbReference type="SAM" id="Phobius"/>
    </source>
</evidence>
<accession>A0A075FPX2</accession>
<gene>
    <name evidence="8" type="primary">nuoL</name>
</gene>
<keyword evidence="8" id="KW-0560">Oxidoreductase</keyword>
<proteinExistence type="predicted"/>
<feature type="transmembrane region" description="Helical" evidence="5">
    <location>
        <begin position="349"/>
        <end position="370"/>
    </location>
</feature>
<dbReference type="Gene3D" id="1.20.5.2700">
    <property type="match status" value="1"/>
</dbReference>
<dbReference type="GO" id="GO:0003954">
    <property type="term" value="F:NADH dehydrogenase activity"/>
    <property type="evidence" value="ECO:0007669"/>
    <property type="project" value="TreeGrafter"/>
</dbReference>
<feature type="transmembrane region" description="Helical" evidence="5">
    <location>
        <begin position="199"/>
        <end position="219"/>
    </location>
</feature>
<dbReference type="InterPro" id="IPR001750">
    <property type="entry name" value="ND/Mrp_TM"/>
</dbReference>
<feature type="transmembrane region" description="Helical" evidence="5">
    <location>
        <begin position="36"/>
        <end position="57"/>
    </location>
</feature>
<dbReference type="PANTHER" id="PTHR42829:SF2">
    <property type="entry name" value="NADH-UBIQUINONE OXIDOREDUCTASE CHAIN 5"/>
    <property type="match status" value="1"/>
</dbReference>
<dbReference type="AlphaFoldDB" id="A0A075FPX2"/>
<feature type="transmembrane region" description="Helical" evidence="5">
    <location>
        <begin position="69"/>
        <end position="89"/>
    </location>
</feature>
<comment type="subcellular location">
    <subcellularLocation>
        <location evidence="1">Membrane</location>
        <topology evidence="1">Multi-pass membrane protein</topology>
    </subcellularLocation>
</comment>
<keyword evidence="4 5" id="KW-0472">Membrane</keyword>
<dbReference type="Pfam" id="PF00361">
    <property type="entry name" value="Proton_antipo_M"/>
    <property type="match status" value="1"/>
</dbReference>
<feature type="transmembrane region" description="Helical" evidence="5">
    <location>
        <begin position="524"/>
        <end position="542"/>
    </location>
</feature>
<evidence type="ECO:0000259" key="7">
    <source>
        <dbReference type="Pfam" id="PF00662"/>
    </source>
</evidence>
<evidence type="ECO:0000256" key="2">
    <source>
        <dbReference type="ARBA" id="ARBA00022692"/>
    </source>
</evidence>
<feature type="transmembrane region" description="Helical" evidence="5">
    <location>
        <begin position="377"/>
        <end position="400"/>
    </location>
</feature>
<dbReference type="EMBL" id="KF900342">
    <property type="protein sequence ID" value="AIE91561.1"/>
    <property type="molecule type" value="Genomic_DNA"/>
</dbReference>
<evidence type="ECO:0000256" key="1">
    <source>
        <dbReference type="ARBA" id="ARBA00004141"/>
    </source>
</evidence>
<dbReference type="InterPro" id="IPR003945">
    <property type="entry name" value="NU5C-like"/>
</dbReference>
<feature type="transmembrane region" description="Helical" evidence="5">
    <location>
        <begin position="312"/>
        <end position="329"/>
    </location>
</feature>
<evidence type="ECO:0000256" key="3">
    <source>
        <dbReference type="ARBA" id="ARBA00022989"/>
    </source>
</evidence>
<evidence type="ECO:0000313" key="8">
    <source>
        <dbReference type="EMBL" id="AIE91561.1"/>
    </source>
</evidence>
<dbReference type="InterPro" id="IPR001516">
    <property type="entry name" value="Proton_antipo_N"/>
</dbReference>
<organism evidence="8">
    <name type="scientific">uncultured marine group II/III euryarchaeote AD1000_12_E11</name>
    <dbReference type="NCBI Taxonomy" id="1457726"/>
    <lineage>
        <taxon>Archaea</taxon>
        <taxon>Methanobacteriati</taxon>
        <taxon>Methanobacteriota</taxon>
        <taxon>environmental samples</taxon>
    </lineage>
</organism>
<feature type="domain" description="NADH:quinone oxidoreductase/Mrp antiporter transmembrane" evidence="6">
    <location>
        <begin position="193"/>
        <end position="515"/>
    </location>
</feature>
<dbReference type="EC" id="1.6.5.3" evidence="8"/>
<dbReference type="GO" id="GO:0016020">
    <property type="term" value="C:membrane"/>
    <property type="evidence" value="ECO:0007669"/>
    <property type="project" value="UniProtKB-SubCell"/>
</dbReference>
<dbReference type="GO" id="GO:0042773">
    <property type="term" value="P:ATP synthesis coupled electron transport"/>
    <property type="evidence" value="ECO:0007669"/>
    <property type="project" value="InterPro"/>
</dbReference>
<dbReference type="GO" id="GO:0008137">
    <property type="term" value="F:NADH dehydrogenase (ubiquinone) activity"/>
    <property type="evidence" value="ECO:0007669"/>
    <property type="project" value="InterPro"/>
</dbReference>
<evidence type="ECO:0000259" key="6">
    <source>
        <dbReference type="Pfam" id="PF00361"/>
    </source>
</evidence>
<feature type="domain" description="NADH-Ubiquinone oxidoreductase (complex I) chain 5 N-terminal" evidence="7">
    <location>
        <begin position="124"/>
        <end position="167"/>
    </location>
</feature>
<feature type="transmembrane region" description="Helical" evidence="5">
    <location>
        <begin position="239"/>
        <end position="259"/>
    </location>
</feature>
<feature type="transmembrane region" description="Helical" evidence="5">
    <location>
        <begin position="176"/>
        <end position="193"/>
    </location>
</feature>
<feature type="transmembrane region" description="Helical" evidence="5">
    <location>
        <begin position="755"/>
        <end position="774"/>
    </location>
</feature>
<dbReference type="PANTHER" id="PTHR42829">
    <property type="entry name" value="NADH-UBIQUINONE OXIDOREDUCTASE CHAIN 5"/>
    <property type="match status" value="1"/>
</dbReference>
<feature type="transmembrane region" description="Helical" evidence="5">
    <location>
        <begin position="480"/>
        <end position="504"/>
    </location>
</feature>
<keyword evidence="2 5" id="KW-0812">Transmembrane</keyword>
<dbReference type="PRINTS" id="PR01434">
    <property type="entry name" value="NADHDHGNASE5"/>
</dbReference>
<evidence type="ECO:0000256" key="4">
    <source>
        <dbReference type="ARBA" id="ARBA00023136"/>
    </source>
</evidence>
<protein>
    <submittedName>
        <fullName evidence="8">NADH-quinone oxidoreductase subunit L (NuoL)</fullName>
        <ecNumber evidence="8">1.6.5.3</ecNumber>
    </submittedName>
</protein>
<feature type="transmembrane region" description="Helical" evidence="5">
    <location>
        <begin position="573"/>
        <end position="593"/>
    </location>
</feature>